<dbReference type="EMBL" id="GU071098">
    <property type="protein sequence ID" value="ADO98315.1"/>
    <property type="molecule type" value="Genomic_DNA"/>
</dbReference>
<evidence type="ECO:0000313" key="2">
    <source>
        <dbReference type="Proteomes" id="UP000006527"/>
    </source>
</evidence>
<reference evidence="1 2" key="1">
    <citation type="journal article" date="2010" name="Environ. Microbiol.">
        <title>Genomic analysis of oceanic cyanobacterial myoviruses compared with T4-like myoviruses from diverse hosts and environments.</title>
        <authorList>
            <person name="Sullivan M.B."/>
            <person name="Huang K.H."/>
            <person name="Ignacio-Espinoza J.C."/>
            <person name="Berlin A.M."/>
            <person name="Kelly L."/>
            <person name="Weigele P.R."/>
            <person name="DeFrancesco A.S."/>
            <person name="Kern S.E."/>
            <person name="Thompson L.R."/>
            <person name="Young S."/>
            <person name="Yandava C."/>
            <person name="Fu R."/>
            <person name="Krastins B."/>
            <person name="Chase M."/>
            <person name="Sarracino D."/>
            <person name="Osburne M.S."/>
            <person name="Henn M.R."/>
            <person name="Chisholm S.W."/>
        </authorList>
    </citation>
    <scope>NUCLEOTIDE SEQUENCE [LARGE SCALE GENOMIC DNA]</scope>
    <source>
        <strain evidence="1">8109-3</strain>
    </source>
</reference>
<gene>
    <name evidence="1" type="ORF">SSSM7_250</name>
</gene>
<dbReference type="NCBIfam" id="TIGR02466">
    <property type="entry name" value="TIGR02466 family protein"/>
    <property type="match status" value="1"/>
</dbReference>
<dbReference type="Pfam" id="PF13759">
    <property type="entry name" value="2OG-FeII_Oxy_5"/>
    <property type="match status" value="1"/>
</dbReference>
<dbReference type="InterPro" id="IPR012668">
    <property type="entry name" value="CHP02466"/>
</dbReference>
<dbReference type="KEGG" id="vg:10328818"/>
<evidence type="ECO:0008006" key="3">
    <source>
        <dbReference type="Google" id="ProtNLM"/>
    </source>
</evidence>
<dbReference type="Gene3D" id="2.60.120.620">
    <property type="entry name" value="q2cbj1_9rhob like domain"/>
    <property type="match status" value="1"/>
</dbReference>
<keyword evidence="2" id="KW-1185">Reference proteome</keyword>
<dbReference type="OrthoDB" id="26528at10239"/>
<evidence type="ECO:0000313" key="1">
    <source>
        <dbReference type="EMBL" id="ADO98315.1"/>
    </source>
</evidence>
<dbReference type="GeneID" id="10328818"/>
<name>E3SLG7_9CAUD</name>
<organism evidence="1 2">
    <name type="scientific">Synechococcus phage S-SSM7</name>
    <dbReference type="NCBI Taxonomy" id="445686"/>
    <lineage>
        <taxon>Viruses</taxon>
        <taxon>Duplodnaviria</taxon>
        <taxon>Heunggongvirae</taxon>
        <taxon>Uroviricota</taxon>
        <taxon>Caudoviricetes</taxon>
        <taxon>Pantevenvirales</taxon>
        <taxon>Kyanoviridae</taxon>
        <taxon>Lipsvirus</taxon>
        <taxon>Lipsvirus ssm7</taxon>
    </lineage>
</organism>
<dbReference type="RefSeq" id="YP_004324302.1">
    <property type="nucleotide sequence ID" value="NC_015287.1"/>
</dbReference>
<accession>E3SLG7</accession>
<dbReference type="Proteomes" id="UP000006527">
    <property type="component" value="Segment"/>
</dbReference>
<protein>
    <recommendedName>
        <fullName evidence="3">Prolyl 4-hydroxylase alpha subunit Fe(2+) 2OG dioxygenase domain-containing protein</fullName>
    </recommendedName>
</protein>
<sequence>MSSIHILFPTPVYQSVLDFRPSEVKFMLDYMRDCDWAPDTDIVNRPNGETTKLEADILSKPELLLLENKIDAEVHKFAKSLQLDLSKHGLKRINSWGNLQRKGNYIAEHRHNNTQFAGVFYLQVPESSGDIVFTTRNATWITSHWEPSVTGYDDLNSFERRFEPEECGLFIFPAHVDHYVTPSLSSEERYSISFNYNLDGKFFGDCNNHLTIEVK</sequence>
<proteinExistence type="predicted"/>